<dbReference type="InterPro" id="IPR051046">
    <property type="entry name" value="MurCDEF_CellWall_CoF430Synth"/>
</dbReference>
<keyword evidence="3" id="KW-0067">ATP-binding</keyword>
<keyword evidence="6" id="KW-1185">Reference proteome</keyword>
<evidence type="ECO:0000256" key="3">
    <source>
        <dbReference type="ARBA" id="ARBA00022840"/>
    </source>
</evidence>
<evidence type="ECO:0000256" key="2">
    <source>
        <dbReference type="ARBA" id="ARBA00022741"/>
    </source>
</evidence>
<organism evidence="5 6">
    <name type="scientific">Kluyvera cryocrescens</name>
    <name type="common">Kluyvera citrophila</name>
    <dbReference type="NCBI Taxonomy" id="580"/>
    <lineage>
        <taxon>Bacteria</taxon>
        <taxon>Pseudomonadati</taxon>
        <taxon>Pseudomonadota</taxon>
        <taxon>Gammaproteobacteria</taxon>
        <taxon>Enterobacterales</taxon>
        <taxon>Enterobacteriaceae</taxon>
        <taxon>Kluyvera</taxon>
    </lineage>
</organism>
<evidence type="ECO:0000313" key="6">
    <source>
        <dbReference type="Proteomes" id="UP000401081"/>
    </source>
</evidence>
<dbReference type="PANTHER" id="PTHR43024">
    <property type="entry name" value="UDP-N-ACETYLMURAMOYL-TRIPEPTIDE--D-ALANYL-D-ALANINE LIGASE"/>
    <property type="match status" value="1"/>
</dbReference>
<evidence type="ECO:0000259" key="4">
    <source>
        <dbReference type="Pfam" id="PF08245"/>
    </source>
</evidence>
<keyword evidence="2" id="KW-0547">Nucleotide-binding</keyword>
<dbReference type="SUPFAM" id="SSF53623">
    <property type="entry name" value="MurD-like peptide ligases, catalytic domain"/>
    <property type="match status" value="1"/>
</dbReference>
<proteinExistence type="predicted"/>
<dbReference type="GO" id="GO:0047480">
    <property type="term" value="F:UDP-N-acetylmuramoyl-tripeptide-D-alanyl-D-alanine ligase activity"/>
    <property type="evidence" value="ECO:0007669"/>
    <property type="project" value="UniProtKB-EC"/>
</dbReference>
<dbReference type="PANTHER" id="PTHR43024:SF1">
    <property type="entry name" value="UDP-N-ACETYLMURAMOYL-TRIPEPTIDE--D-ALANYL-D-ALANINE LIGASE"/>
    <property type="match status" value="1"/>
</dbReference>
<protein>
    <submittedName>
        <fullName evidence="5">UDP-N-acetylmuramoyl-tripeptide--D-alanyl-D-alanine ligase</fullName>
        <ecNumber evidence="5">6.3.2.10</ecNumber>
    </submittedName>
</protein>
<dbReference type="Gene3D" id="3.40.1190.10">
    <property type="entry name" value="Mur-like, catalytic domain"/>
    <property type="match status" value="1"/>
</dbReference>
<dbReference type="Pfam" id="PF08245">
    <property type="entry name" value="Mur_ligase_M"/>
    <property type="match status" value="1"/>
</dbReference>
<dbReference type="Proteomes" id="UP000401081">
    <property type="component" value="Unassembled WGS sequence"/>
</dbReference>
<dbReference type="GO" id="GO:0005524">
    <property type="term" value="F:ATP binding"/>
    <property type="evidence" value="ECO:0007669"/>
    <property type="project" value="UniProtKB-KW"/>
</dbReference>
<dbReference type="InterPro" id="IPR036565">
    <property type="entry name" value="Mur-like_cat_sf"/>
</dbReference>
<dbReference type="EC" id="6.3.2.10" evidence="5"/>
<reference evidence="5 6" key="1">
    <citation type="submission" date="2019-03" db="EMBL/GenBank/DDBJ databases">
        <authorList>
            <consortium name="Pathogen Informatics"/>
        </authorList>
    </citation>
    <scope>NUCLEOTIDE SEQUENCE [LARGE SCALE GENOMIC DNA]</scope>
    <source>
        <strain evidence="5 6">NCTC12993</strain>
    </source>
</reference>
<sequence>MQQSKVQGWKAEELAQLLNGRWTTTPSDDWFADDIALKTFDLKLPGRRYLLVAIDSDTWHKGSGNMGIYAGWQDTHEMLKRHHDKFCGAIVQRFIPELPADFPQLVVENSYNVLNMMADESRRRMHGKVVAVTGTVGKSSTKDLLNSLLSEEGTTLSTRGNHNTRTGTAVSLARCITDPDFVALEVAISALWIESLGVGARIQADVAIITEIGLTQVSHYVKGVRDTARHKARLCQGMKVGGYAVLNRDMDDFDYVSPDGNGIWCPGGDIWFPSAGRYPNCQLSAGYQRFPHHAYD</sequence>
<dbReference type="AlphaFoldDB" id="A0A485A7G2"/>
<name>A0A485A7G2_KLUCR</name>
<keyword evidence="1 5" id="KW-0436">Ligase</keyword>
<feature type="domain" description="Mur ligase central" evidence="4">
    <location>
        <begin position="132"/>
        <end position="251"/>
    </location>
</feature>
<dbReference type="EMBL" id="CAADJD010000006">
    <property type="protein sequence ID" value="VFS56505.1"/>
    <property type="molecule type" value="Genomic_DNA"/>
</dbReference>
<evidence type="ECO:0000256" key="1">
    <source>
        <dbReference type="ARBA" id="ARBA00022598"/>
    </source>
</evidence>
<accession>A0A485A7G2</accession>
<evidence type="ECO:0000313" key="5">
    <source>
        <dbReference type="EMBL" id="VFS56505.1"/>
    </source>
</evidence>
<dbReference type="InterPro" id="IPR013221">
    <property type="entry name" value="Mur_ligase_cen"/>
</dbReference>
<gene>
    <name evidence="5" type="primary">murF_1</name>
    <name evidence="5" type="ORF">NCTC12993_00460</name>
</gene>